<dbReference type="KEGG" id="salm:D0Y50_01205"/>
<gene>
    <name evidence="2" type="ORF">D0Y50_01205</name>
</gene>
<dbReference type="AlphaFoldDB" id="A0A346NHU8"/>
<dbReference type="InterPro" id="IPR050276">
    <property type="entry name" value="MshD_Acetyltransferase"/>
</dbReference>
<dbReference type="CDD" id="cd04301">
    <property type="entry name" value="NAT_SF"/>
    <property type="match status" value="1"/>
</dbReference>
<dbReference type="RefSeq" id="WP_108565777.1">
    <property type="nucleotide sequence ID" value="NZ_CP031769.1"/>
</dbReference>
<dbReference type="Gene3D" id="3.40.630.30">
    <property type="match status" value="1"/>
</dbReference>
<dbReference type="PANTHER" id="PTHR43617">
    <property type="entry name" value="L-AMINO ACID N-ACETYLTRANSFERASE"/>
    <property type="match status" value="1"/>
</dbReference>
<evidence type="ECO:0000313" key="2">
    <source>
        <dbReference type="EMBL" id="AXR05105.1"/>
    </source>
</evidence>
<dbReference type="InterPro" id="IPR000182">
    <property type="entry name" value="GNAT_dom"/>
</dbReference>
<keyword evidence="2" id="KW-0808">Transferase</keyword>
<keyword evidence="3" id="KW-1185">Reference proteome</keyword>
<evidence type="ECO:0000313" key="3">
    <source>
        <dbReference type="Proteomes" id="UP000262073"/>
    </source>
</evidence>
<dbReference type="GO" id="GO:0016747">
    <property type="term" value="F:acyltransferase activity, transferring groups other than amino-acyl groups"/>
    <property type="evidence" value="ECO:0007669"/>
    <property type="project" value="InterPro"/>
</dbReference>
<dbReference type="OrthoDB" id="9797178at2"/>
<dbReference type="InterPro" id="IPR016181">
    <property type="entry name" value="Acyl_CoA_acyltransferase"/>
</dbReference>
<feature type="domain" description="N-acetyltransferase" evidence="1">
    <location>
        <begin position="3"/>
        <end position="150"/>
    </location>
</feature>
<proteinExistence type="predicted"/>
<reference evidence="2 3" key="1">
    <citation type="submission" date="2018-08" db="EMBL/GenBank/DDBJ databases">
        <title>Salinimonas sediminis sp. nov., a piezophilic bacterium isolated from a deep-sea sediment sample from the New Britain Trench.</title>
        <authorList>
            <person name="Cao J."/>
        </authorList>
    </citation>
    <scope>NUCLEOTIDE SEQUENCE [LARGE SCALE GENOMIC DNA]</scope>
    <source>
        <strain evidence="2 3">N102</strain>
    </source>
</reference>
<dbReference type="PROSITE" id="PS51186">
    <property type="entry name" value="GNAT"/>
    <property type="match status" value="1"/>
</dbReference>
<accession>A0A346NHU8</accession>
<evidence type="ECO:0000259" key="1">
    <source>
        <dbReference type="PROSITE" id="PS51186"/>
    </source>
</evidence>
<dbReference type="Proteomes" id="UP000262073">
    <property type="component" value="Chromosome"/>
</dbReference>
<dbReference type="EMBL" id="CP031769">
    <property type="protein sequence ID" value="AXR05105.1"/>
    <property type="molecule type" value="Genomic_DNA"/>
</dbReference>
<organism evidence="2 3">
    <name type="scientific">Salinimonas sediminis</name>
    <dbReference type="NCBI Taxonomy" id="2303538"/>
    <lineage>
        <taxon>Bacteria</taxon>
        <taxon>Pseudomonadati</taxon>
        <taxon>Pseudomonadota</taxon>
        <taxon>Gammaproteobacteria</taxon>
        <taxon>Alteromonadales</taxon>
        <taxon>Alteromonadaceae</taxon>
        <taxon>Alteromonas/Salinimonas group</taxon>
        <taxon>Salinimonas</taxon>
    </lineage>
</organism>
<protein>
    <submittedName>
        <fullName evidence="2">N-acetyltransferase</fullName>
    </submittedName>
</protein>
<dbReference type="SUPFAM" id="SSF55729">
    <property type="entry name" value="Acyl-CoA N-acyltransferases (Nat)"/>
    <property type="match status" value="1"/>
</dbReference>
<dbReference type="PANTHER" id="PTHR43617:SF2">
    <property type="entry name" value="UPF0039 PROTEIN SLL0451"/>
    <property type="match status" value="1"/>
</dbReference>
<sequence length="165" mass="18308">MILTIRPEQPEDISEIREVIKRAFKSASHSNNKEHHIVDALREHGQLYLSRVAEVDGQMMGHIAVSPVRLSSGAKHWYGIGPVSIIPDYQSKGGGSRLIESTLHQLRDSGANGCVLVGDPSYYTRFGFKHISTLTCQDIPQGYFMAIAFNDQCPRGSVTYSEAFN</sequence>
<name>A0A346NHU8_9ALTE</name>
<dbReference type="Pfam" id="PF13527">
    <property type="entry name" value="Acetyltransf_9"/>
    <property type="match status" value="1"/>
</dbReference>